<keyword evidence="4" id="KW-1185">Reference proteome</keyword>
<accession>A0AAD9P4P4</accession>
<sequence>MDGVRVFLDNINMGKYWGVFKTKGYDREDDVMGLDEDDMDQMGIANEDRNMMLEAAAMHRPSEQFGVHCWLLEHGLAYYEENFTANDLTDLRQLAAVELDDSTFTDLEIVIPGHRKRLRRAVAQLRKRRRSEEAEDPVTEGYWGKPGPLKEATNDFLCVRASVISTKPHRQQVALEFMVDSGSDVMTVRKEVLETLDTEFLGTIQSRGIHATRRKQLHRCRLQIGAVQLETDVIADNYDSIGNDVIRNFRHYISSKRHFWLKGDQTTNPSHVSGDASCAEPTKCHPHSGTIPKATSDDNVSSTDPT</sequence>
<feature type="compositionally biased region" description="Polar residues" evidence="1">
    <location>
        <begin position="297"/>
        <end position="306"/>
    </location>
</feature>
<dbReference type="InterPro" id="IPR051725">
    <property type="entry name" value="SAM-SH3_domain_protein"/>
</dbReference>
<evidence type="ECO:0000259" key="2">
    <source>
        <dbReference type="PROSITE" id="PS50105"/>
    </source>
</evidence>
<evidence type="ECO:0000313" key="4">
    <source>
        <dbReference type="Proteomes" id="UP001209878"/>
    </source>
</evidence>
<feature type="region of interest" description="Disordered" evidence="1">
    <location>
        <begin position="270"/>
        <end position="306"/>
    </location>
</feature>
<dbReference type="Pfam" id="PF00536">
    <property type="entry name" value="SAM_1"/>
    <property type="match status" value="1"/>
</dbReference>
<comment type="caution">
    <text evidence="3">The sequence shown here is derived from an EMBL/GenBank/DDBJ whole genome shotgun (WGS) entry which is preliminary data.</text>
</comment>
<feature type="domain" description="SAM" evidence="2">
    <location>
        <begin position="67"/>
        <end position="128"/>
    </location>
</feature>
<dbReference type="InterPro" id="IPR001660">
    <property type="entry name" value="SAM"/>
</dbReference>
<dbReference type="AlphaFoldDB" id="A0AAD9P4P4"/>
<dbReference type="PANTHER" id="PTHR12301">
    <property type="entry name" value="SAM-DOMAIN, SH3 AND NUCLEAR LOCALIZATION SIGNALS PROTEIN RELATED"/>
    <property type="match status" value="1"/>
</dbReference>
<organism evidence="3 4">
    <name type="scientific">Ridgeia piscesae</name>
    <name type="common">Tubeworm</name>
    <dbReference type="NCBI Taxonomy" id="27915"/>
    <lineage>
        <taxon>Eukaryota</taxon>
        <taxon>Metazoa</taxon>
        <taxon>Spiralia</taxon>
        <taxon>Lophotrochozoa</taxon>
        <taxon>Annelida</taxon>
        <taxon>Polychaeta</taxon>
        <taxon>Sedentaria</taxon>
        <taxon>Canalipalpata</taxon>
        <taxon>Sabellida</taxon>
        <taxon>Siboglinidae</taxon>
        <taxon>Ridgeia</taxon>
    </lineage>
</organism>
<reference evidence="3" key="1">
    <citation type="journal article" date="2023" name="Mol. Biol. Evol.">
        <title>Third-Generation Sequencing Reveals the Adaptive Role of the Epigenome in Three Deep-Sea Polychaetes.</title>
        <authorList>
            <person name="Perez M."/>
            <person name="Aroh O."/>
            <person name="Sun Y."/>
            <person name="Lan Y."/>
            <person name="Juniper S.K."/>
            <person name="Young C.R."/>
            <person name="Angers B."/>
            <person name="Qian P.Y."/>
        </authorList>
    </citation>
    <scope>NUCLEOTIDE SEQUENCE</scope>
    <source>
        <strain evidence="3">R07B-5</strain>
    </source>
</reference>
<dbReference type="SUPFAM" id="SSF47769">
    <property type="entry name" value="SAM/Pointed domain"/>
    <property type="match status" value="2"/>
</dbReference>
<dbReference type="Proteomes" id="UP001209878">
    <property type="component" value="Unassembled WGS sequence"/>
</dbReference>
<dbReference type="InterPro" id="IPR013761">
    <property type="entry name" value="SAM/pointed_sf"/>
</dbReference>
<protein>
    <recommendedName>
        <fullName evidence="2">SAM domain-containing protein</fullName>
    </recommendedName>
</protein>
<dbReference type="Gene3D" id="1.10.150.50">
    <property type="entry name" value="Transcription Factor, Ets-1"/>
    <property type="match status" value="2"/>
</dbReference>
<dbReference type="PANTHER" id="PTHR12301:SF10">
    <property type="match status" value="1"/>
</dbReference>
<dbReference type="CDD" id="cd09487">
    <property type="entry name" value="SAM_superfamily"/>
    <property type="match status" value="1"/>
</dbReference>
<name>A0AAD9P4P4_RIDPI</name>
<dbReference type="Pfam" id="PF07647">
    <property type="entry name" value="SAM_2"/>
    <property type="match status" value="1"/>
</dbReference>
<dbReference type="EMBL" id="JAODUO010000148">
    <property type="protein sequence ID" value="KAK2187961.1"/>
    <property type="molecule type" value="Genomic_DNA"/>
</dbReference>
<dbReference type="PROSITE" id="PS50105">
    <property type="entry name" value="SAM_DOMAIN"/>
    <property type="match status" value="1"/>
</dbReference>
<gene>
    <name evidence="3" type="ORF">NP493_148g01039</name>
</gene>
<proteinExistence type="predicted"/>
<evidence type="ECO:0000256" key="1">
    <source>
        <dbReference type="SAM" id="MobiDB-lite"/>
    </source>
</evidence>
<evidence type="ECO:0000313" key="3">
    <source>
        <dbReference type="EMBL" id="KAK2187961.1"/>
    </source>
</evidence>